<dbReference type="GO" id="GO:0043596">
    <property type="term" value="C:nuclear replication fork"/>
    <property type="evidence" value="ECO:0007669"/>
    <property type="project" value="TreeGrafter"/>
</dbReference>
<keyword evidence="2" id="KW-0378">Hydrolase</keyword>
<feature type="region of interest" description="Disordered" evidence="5">
    <location>
        <begin position="540"/>
        <end position="565"/>
    </location>
</feature>
<dbReference type="InterPro" id="IPR029063">
    <property type="entry name" value="SAM-dependent_MTases_sf"/>
</dbReference>
<evidence type="ECO:0000256" key="1">
    <source>
        <dbReference type="ARBA" id="ARBA00022741"/>
    </source>
</evidence>
<keyword evidence="4" id="KW-0067">ATP-binding</keyword>
<dbReference type="InterPro" id="IPR049730">
    <property type="entry name" value="SNF2/RAD54-like_C"/>
</dbReference>
<dbReference type="Pfam" id="PF00271">
    <property type="entry name" value="Helicase_C"/>
    <property type="match status" value="1"/>
</dbReference>
<proteinExistence type="predicted"/>
<dbReference type="GO" id="GO:0004520">
    <property type="term" value="F:DNA endonuclease activity"/>
    <property type="evidence" value="ECO:0007669"/>
    <property type="project" value="TreeGrafter"/>
</dbReference>
<dbReference type="Pfam" id="PF13578">
    <property type="entry name" value="Methyltransf_24"/>
    <property type="match status" value="1"/>
</dbReference>
<keyword evidence="3" id="KW-0347">Helicase</keyword>
<dbReference type="SMART" id="SM00490">
    <property type="entry name" value="HELICc"/>
    <property type="match status" value="1"/>
</dbReference>
<dbReference type="SMART" id="SM00487">
    <property type="entry name" value="DEXDc"/>
    <property type="match status" value="1"/>
</dbReference>
<dbReference type="InterPro" id="IPR001650">
    <property type="entry name" value="Helicase_C-like"/>
</dbReference>
<feature type="domain" description="Helicase ATP-binding" evidence="6">
    <location>
        <begin position="138"/>
        <end position="391"/>
    </location>
</feature>
<name>A0A6C0B7T2_9ZZZZ</name>
<dbReference type="Gene3D" id="3.40.50.300">
    <property type="entry name" value="P-loop containing nucleotide triphosphate hydrolases"/>
    <property type="match status" value="2"/>
</dbReference>
<dbReference type="Pfam" id="PF00176">
    <property type="entry name" value="SNF2-rel_dom"/>
    <property type="match status" value="1"/>
</dbReference>
<dbReference type="EMBL" id="MN739095">
    <property type="protein sequence ID" value="QHS88287.1"/>
    <property type="molecule type" value="Genomic_DNA"/>
</dbReference>
<dbReference type="GO" id="GO:0006281">
    <property type="term" value="P:DNA repair"/>
    <property type="evidence" value="ECO:0007669"/>
    <property type="project" value="TreeGrafter"/>
</dbReference>
<dbReference type="InterPro" id="IPR000330">
    <property type="entry name" value="SNF2_N"/>
</dbReference>
<feature type="compositionally biased region" description="Basic and acidic residues" evidence="5">
    <location>
        <begin position="541"/>
        <end position="560"/>
    </location>
</feature>
<evidence type="ECO:0000256" key="3">
    <source>
        <dbReference type="ARBA" id="ARBA00022806"/>
    </source>
</evidence>
<dbReference type="GO" id="GO:0031297">
    <property type="term" value="P:replication fork processing"/>
    <property type="evidence" value="ECO:0007669"/>
    <property type="project" value="TreeGrafter"/>
</dbReference>
<dbReference type="PANTHER" id="PTHR45766:SF3">
    <property type="entry name" value="DNA ANNEALING HELICASE AND ENDONUCLEASE ZRANB3"/>
    <property type="match status" value="1"/>
</dbReference>
<dbReference type="GO" id="GO:0016787">
    <property type="term" value="F:hydrolase activity"/>
    <property type="evidence" value="ECO:0007669"/>
    <property type="project" value="UniProtKB-KW"/>
</dbReference>
<evidence type="ECO:0008006" key="9">
    <source>
        <dbReference type="Google" id="ProtNLM"/>
    </source>
</evidence>
<evidence type="ECO:0000256" key="5">
    <source>
        <dbReference type="SAM" id="MobiDB-lite"/>
    </source>
</evidence>
<dbReference type="CDD" id="cd18793">
    <property type="entry name" value="SF2_C_SNF"/>
    <property type="match status" value="1"/>
</dbReference>
<dbReference type="InterPro" id="IPR014001">
    <property type="entry name" value="Helicase_ATP-bd"/>
</dbReference>
<evidence type="ECO:0000256" key="4">
    <source>
        <dbReference type="ARBA" id="ARBA00022840"/>
    </source>
</evidence>
<protein>
    <recommendedName>
        <fullName evidence="9">Helicase ATP-binding domain-containing protein</fullName>
    </recommendedName>
</protein>
<sequence length="1155" mass="134031">MDNFKQKPIQKPLLFASEEEESIDLDEFLKTLLVKADFFDVKPKPVKRKIDETKEQKETEQKETEQKIIKFLVKKLGKIFIQAVDCGYHSVHVNNESHILYNRVAFYTYMKQLLGEYAEKLEEQQQLHSCAAIKQQKNNITLLAHQEIVRKYMNVHTPYRGLLLYHGLGSGKTCSSIAIAENMKQFKKIVVMCPASLKTNYMKELKKCGEPAYNASIHHWRQIQYQSPEYPAAVKQMCIQMKRHEPVWMNVPGEPANFAEITSADQQQIQLQIDQVILNKYDFIHYNGLSESARVWKQLMQSEQTEGNPFHNKVVIVDEAHNLISRIVNKITAKGEKIAIKLYNWLKTAQNCKIILLSGTPIINSPYEMVILYNILRGTNKVYTFDNKQSIGSETIYTRNSSNPLLKEVDLVDTSQPQTFLITKCPRGFTLKQNKMKLVDPSNYNHAENEIEENEFKNNIEKALQCKFTGVANYDVLPEKEEEFEEMFMKDDTNLNMLMRRISGLTSYFPDIESLMPRLHTPEIVLIPMTDTQFQYYDGQRVSEREQEKKSSRKKPDDKNSSSSYKIKSRLACNFAFPVGIDRPVLAKELSSFDIFEEEEYQKETEEVEETVTKEEKQTLQRCYAQIKTFFGNDPSLVPTYSPKFDAIANKINRINGAGKTQLHLVYSQFLSLEGLNFFALMLQLPAYGEYVAFDIVKEKDKWTVPASVKAKQNKYVLYTGAMEPEKREIIRNIFNNDMDGVPQELHSFVEDMTPITVFMITSAGAEGISLKCVQNVHIMEPYWNPIRIDQVIGRARRICSHATLPEEEQYVNVYKYIMVLGTDQHKKRADKDKFNKELEPSTTDEYLMKLSIKKDTIIRTFQTYIQDSAIDSFLYKTTSFSIPIKDPNSLLFNYNSDISKDKSLAKLDDTYLQYKKSLDEVSSIIDNQYIYDMFYSWSFKLKGNKVDFDSNINSYEACFIAKLIRIFIREFKKDKLPLTVLELGLARGTSALIILNELIKHKSTSYTAVDMNQTDQWKNVGRDNIDQFLRVMKKTDFVVNFMEENTTTALPKLRESDTKLHISFIDASHEEEIVIQDIENSDKLLVKNGIMILDDVKHKGVKEAVLRFMTNNDRYRKVSIEKDMFKTELEIYPKVTDKKSVDNPDTMFCFQKIK</sequence>
<dbReference type="AlphaFoldDB" id="A0A6C0B7T2"/>
<dbReference type="SUPFAM" id="SSF52540">
    <property type="entry name" value="P-loop containing nucleoside triphosphate hydrolases"/>
    <property type="match status" value="2"/>
</dbReference>
<dbReference type="SUPFAM" id="SSF53335">
    <property type="entry name" value="S-adenosyl-L-methionine-dependent methyltransferases"/>
    <property type="match status" value="1"/>
</dbReference>
<accession>A0A6C0B7T2</accession>
<evidence type="ECO:0000313" key="8">
    <source>
        <dbReference type="EMBL" id="QHS88287.1"/>
    </source>
</evidence>
<organism evidence="8">
    <name type="scientific">viral metagenome</name>
    <dbReference type="NCBI Taxonomy" id="1070528"/>
    <lineage>
        <taxon>unclassified sequences</taxon>
        <taxon>metagenomes</taxon>
        <taxon>organismal metagenomes</taxon>
    </lineage>
</organism>
<feature type="domain" description="Helicase C-terminal" evidence="7">
    <location>
        <begin position="695"/>
        <end position="800"/>
    </location>
</feature>
<evidence type="ECO:0000259" key="7">
    <source>
        <dbReference type="SMART" id="SM00490"/>
    </source>
</evidence>
<evidence type="ECO:0000259" key="6">
    <source>
        <dbReference type="SMART" id="SM00487"/>
    </source>
</evidence>
<evidence type="ECO:0000256" key="2">
    <source>
        <dbReference type="ARBA" id="ARBA00022801"/>
    </source>
</evidence>
<reference evidence="8" key="1">
    <citation type="journal article" date="2020" name="Nature">
        <title>Giant virus diversity and host interactions through global metagenomics.</title>
        <authorList>
            <person name="Schulz F."/>
            <person name="Roux S."/>
            <person name="Paez-Espino D."/>
            <person name="Jungbluth S."/>
            <person name="Walsh D.A."/>
            <person name="Denef V.J."/>
            <person name="McMahon K.D."/>
            <person name="Konstantinidis K.T."/>
            <person name="Eloe-Fadrosh E.A."/>
            <person name="Kyrpides N.C."/>
            <person name="Woyke T."/>
        </authorList>
    </citation>
    <scope>NUCLEOTIDE SEQUENCE</scope>
    <source>
        <strain evidence="8">GVMAG-M-3300010158-55</strain>
    </source>
</reference>
<dbReference type="GO" id="GO:0004386">
    <property type="term" value="F:helicase activity"/>
    <property type="evidence" value="ECO:0007669"/>
    <property type="project" value="UniProtKB-KW"/>
</dbReference>
<dbReference type="Gene3D" id="3.40.50.150">
    <property type="entry name" value="Vaccinia Virus protein VP39"/>
    <property type="match status" value="1"/>
</dbReference>
<dbReference type="GO" id="GO:0005524">
    <property type="term" value="F:ATP binding"/>
    <property type="evidence" value="ECO:0007669"/>
    <property type="project" value="UniProtKB-KW"/>
</dbReference>
<dbReference type="PANTHER" id="PTHR45766">
    <property type="entry name" value="DNA ANNEALING HELICASE AND ENDONUCLEASE ZRANB3 FAMILY MEMBER"/>
    <property type="match status" value="1"/>
</dbReference>
<keyword evidence="1" id="KW-0547">Nucleotide-binding</keyword>
<dbReference type="InterPro" id="IPR027417">
    <property type="entry name" value="P-loop_NTPase"/>
</dbReference>